<dbReference type="InterPro" id="IPR000571">
    <property type="entry name" value="Znf_CCCH"/>
</dbReference>
<dbReference type="OrthoDB" id="410307at2759"/>
<keyword evidence="3 5" id="KW-0863">Zinc-finger</keyword>
<evidence type="ECO:0000313" key="9">
    <source>
        <dbReference type="Proteomes" id="UP000077315"/>
    </source>
</evidence>
<feature type="zinc finger region" description="C3H1-type" evidence="5">
    <location>
        <begin position="84"/>
        <end position="112"/>
    </location>
</feature>
<dbReference type="VEuPathDB" id="FungiDB:PHYBLDRAFT_141642"/>
<dbReference type="SMART" id="SM00356">
    <property type="entry name" value="ZnF_C3H1"/>
    <property type="match status" value="2"/>
</dbReference>
<name>A0A162UT91_PHYB8</name>
<accession>A0A162UT91</accession>
<feature type="domain" description="C3H1-type" evidence="7">
    <location>
        <begin position="84"/>
        <end position="112"/>
    </location>
</feature>
<dbReference type="SUPFAM" id="SSF90229">
    <property type="entry name" value="CCCH zinc finger"/>
    <property type="match status" value="2"/>
</dbReference>
<evidence type="ECO:0000256" key="1">
    <source>
        <dbReference type="ARBA" id="ARBA00022723"/>
    </source>
</evidence>
<evidence type="ECO:0000256" key="5">
    <source>
        <dbReference type="PROSITE-ProRule" id="PRU00723"/>
    </source>
</evidence>
<gene>
    <name evidence="8" type="ORF">PHYBLDRAFT_141642</name>
</gene>
<dbReference type="GeneID" id="28991541"/>
<feature type="region of interest" description="Disordered" evidence="6">
    <location>
        <begin position="1"/>
        <end position="77"/>
    </location>
</feature>
<dbReference type="GO" id="GO:0010468">
    <property type="term" value="P:regulation of gene expression"/>
    <property type="evidence" value="ECO:0007669"/>
    <property type="project" value="UniProtKB-ARBA"/>
</dbReference>
<protein>
    <submittedName>
        <fullName evidence="8">CCCH-type zinc finger transcription factor</fullName>
    </submittedName>
</protein>
<dbReference type="RefSeq" id="XP_018295823.1">
    <property type="nucleotide sequence ID" value="XM_018430635.1"/>
</dbReference>
<sequence length="272" mass="31008">MQNSNKNSKLLITTQSYQHASDTKESLKIQNNQTKEIETTKPSTTKINTKKSHKKPCSASTRRATNETNSSKSPVTSQGKQIMLYKTEVCRNWSEIGYCRYGKKCQYAHGNKEIRDIPRHNRYKTQLCRAYHEEGACPYGTRCTYIHDIDPSSLSYELAALIPFKYTALPINSSTRHESRFFRREEKISENSHPAVAFSKQQEEEQFHSGSEPAHTIWNSKLGLEIEDTISLSRRDSLSSSSESIHIAEDLPKSHTTEPEQGIPLETCVSPY</sequence>
<dbReference type="STRING" id="763407.A0A162UT91"/>
<dbReference type="EMBL" id="KV440974">
    <property type="protein sequence ID" value="OAD77783.1"/>
    <property type="molecule type" value="Genomic_DNA"/>
</dbReference>
<dbReference type="InParanoid" id="A0A162UT91"/>
<feature type="compositionally biased region" description="Polar residues" evidence="6">
    <location>
        <begin position="58"/>
        <end position="77"/>
    </location>
</feature>
<dbReference type="GO" id="GO:0008270">
    <property type="term" value="F:zinc ion binding"/>
    <property type="evidence" value="ECO:0007669"/>
    <property type="project" value="UniProtKB-KW"/>
</dbReference>
<feature type="zinc finger region" description="C3H1-type" evidence="5">
    <location>
        <begin position="122"/>
        <end position="150"/>
    </location>
</feature>
<dbReference type="InterPro" id="IPR036855">
    <property type="entry name" value="Znf_CCCH_sf"/>
</dbReference>
<dbReference type="PANTHER" id="PTHR12547">
    <property type="entry name" value="CCCH ZINC FINGER/TIS11-RELATED"/>
    <property type="match status" value="1"/>
</dbReference>
<evidence type="ECO:0000256" key="2">
    <source>
        <dbReference type="ARBA" id="ARBA00022737"/>
    </source>
</evidence>
<keyword evidence="2" id="KW-0677">Repeat</keyword>
<evidence type="ECO:0000256" key="6">
    <source>
        <dbReference type="SAM" id="MobiDB-lite"/>
    </source>
</evidence>
<keyword evidence="9" id="KW-1185">Reference proteome</keyword>
<proteinExistence type="predicted"/>
<dbReference type="Gene3D" id="4.10.1000.10">
    <property type="entry name" value="Zinc finger, CCCH-type"/>
    <property type="match status" value="2"/>
</dbReference>
<organism evidence="8 9">
    <name type="scientific">Phycomyces blakesleeanus (strain ATCC 8743b / DSM 1359 / FGSC 10004 / NBRC 33097 / NRRL 1555)</name>
    <dbReference type="NCBI Taxonomy" id="763407"/>
    <lineage>
        <taxon>Eukaryota</taxon>
        <taxon>Fungi</taxon>
        <taxon>Fungi incertae sedis</taxon>
        <taxon>Mucoromycota</taxon>
        <taxon>Mucoromycotina</taxon>
        <taxon>Mucoromycetes</taxon>
        <taxon>Mucorales</taxon>
        <taxon>Phycomycetaceae</taxon>
        <taxon>Phycomyces</taxon>
    </lineage>
</organism>
<dbReference type="FunFam" id="4.10.1000.10:FF:000001">
    <property type="entry name" value="zinc finger CCCH domain-containing protein 15-like"/>
    <property type="match status" value="1"/>
</dbReference>
<feature type="region of interest" description="Disordered" evidence="6">
    <location>
        <begin position="238"/>
        <end position="272"/>
    </location>
</feature>
<dbReference type="FunFam" id="4.10.1000.10:FF:000018">
    <property type="entry name" value="Zinc finger protein"/>
    <property type="match status" value="1"/>
</dbReference>
<evidence type="ECO:0000256" key="3">
    <source>
        <dbReference type="ARBA" id="ARBA00022771"/>
    </source>
</evidence>
<feature type="domain" description="C3H1-type" evidence="7">
    <location>
        <begin position="122"/>
        <end position="150"/>
    </location>
</feature>
<dbReference type="AlphaFoldDB" id="A0A162UT91"/>
<dbReference type="PROSITE" id="PS50103">
    <property type="entry name" value="ZF_C3H1"/>
    <property type="match status" value="2"/>
</dbReference>
<feature type="compositionally biased region" description="Polar residues" evidence="6">
    <location>
        <begin position="28"/>
        <end position="47"/>
    </location>
</feature>
<feature type="compositionally biased region" description="Polar residues" evidence="6">
    <location>
        <begin position="1"/>
        <end position="20"/>
    </location>
</feature>
<reference evidence="9" key="1">
    <citation type="submission" date="2015-06" db="EMBL/GenBank/DDBJ databases">
        <title>Expansion of signal transduction pathways in fungi by whole-genome duplication.</title>
        <authorList>
            <consortium name="DOE Joint Genome Institute"/>
            <person name="Corrochano L.M."/>
            <person name="Kuo A."/>
            <person name="Marcet-Houben M."/>
            <person name="Polaino S."/>
            <person name="Salamov A."/>
            <person name="Villalobos J.M."/>
            <person name="Alvarez M.I."/>
            <person name="Avalos J."/>
            <person name="Benito E.P."/>
            <person name="Benoit I."/>
            <person name="Burger G."/>
            <person name="Camino L.P."/>
            <person name="Canovas D."/>
            <person name="Cerda-Olmedo E."/>
            <person name="Cheng J.-F."/>
            <person name="Dominguez A."/>
            <person name="Elias M."/>
            <person name="Eslava A.P."/>
            <person name="Glaser F."/>
            <person name="Grimwood J."/>
            <person name="Gutierrez G."/>
            <person name="Heitman J."/>
            <person name="Henrissat B."/>
            <person name="Iturriaga E.A."/>
            <person name="Lang B.F."/>
            <person name="Lavin J.L."/>
            <person name="Lee S."/>
            <person name="Li W."/>
            <person name="Lindquist E."/>
            <person name="Lopez-Garcia S."/>
            <person name="Luque E.M."/>
            <person name="Marcos A.T."/>
            <person name="Martin J."/>
            <person name="McCluskey K."/>
            <person name="Medina H.R."/>
            <person name="Miralles-Duran A."/>
            <person name="Miyazaki A."/>
            <person name="Munoz-Torres E."/>
            <person name="Oguiza J.A."/>
            <person name="Ohm R."/>
            <person name="Olmedo M."/>
            <person name="Orejas M."/>
            <person name="Ortiz-Castellanos L."/>
            <person name="Pisabarro A.G."/>
            <person name="Rodriguez-Romero J."/>
            <person name="Ruiz-Herrera J."/>
            <person name="Ruiz-Vazquez R."/>
            <person name="Sanz C."/>
            <person name="Schackwitz W."/>
            <person name="Schmutz J."/>
            <person name="Shahriari M."/>
            <person name="Shelest E."/>
            <person name="Silva-Franco F."/>
            <person name="Soanes D."/>
            <person name="Syed K."/>
            <person name="Tagua V.G."/>
            <person name="Talbot N.J."/>
            <person name="Thon M."/>
            <person name="De vries R.P."/>
            <person name="Wiebenga A."/>
            <person name="Yadav J.S."/>
            <person name="Braun E.L."/>
            <person name="Baker S."/>
            <person name="Garre V."/>
            <person name="Horwitz B."/>
            <person name="Torres-Martinez S."/>
            <person name="Idnurm A."/>
            <person name="Herrera-Estrella A."/>
            <person name="Gabaldon T."/>
            <person name="Grigoriev I.V."/>
        </authorList>
    </citation>
    <scope>NUCLEOTIDE SEQUENCE [LARGE SCALE GENOMIC DNA]</scope>
    <source>
        <strain evidence="9">NRRL 1555(-)</strain>
    </source>
</reference>
<evidence type="ECO:0000259" key="7">
    <source>
        <dbReference type="PROSITE" id="PS50103"/>
    </source>
</evidence>
<dbReference type="InterPro" id="IPR045877">
    <property type="entry name" value="ZFP36-like"/>
</dbReference>
<evidence type="ECO:0000256" key="4">
    <source>
        <dbReference type="ARBA" id="ARBA00022833"/>
    </source>
</evidence>
<dbReference type="GO" id="GO:0003729">
    <property type="term" value="F:mRNA binding"/>
    <property type="evidence" value="ECO:0007669"/>
    <property type="project" value="InterPro"/>
</dbReference>
<keyword evidence="4 5" id="KW-0862">Zinc</keyword>
<evidence type="ECO:0000313" key="8">
    <source>
        <dbReference type="EMBL" id="OAD77783.1"/>
    </source>
</evidence>
<feature type="compositionally biased region" description="Basic and acidic residues" evidence="6">
    <location>
        <begin position="246"/>
        <end position="258"/>
    </location>
</feature>
<keyword evidence="1 5" id="KW-0479">Metal-binding</keyword>
<dbReference type="Pfam" id="PF00642">
    <property type="entry name" value="zf-CCCH"/>
    <property type="match status" value="2"/>
</dbReference>
<dbReference type="Proteomes" id="UP000077315">
    <property type="component" value="Unassembled WGS sequence"/>
</dbReference>